<name>K3WMA3_GLOUD</name>
<evidence type="ECO:0000313" key="1">
    <source>
        <dbReference type="EnsemblProtists" id="PYU1_T006095"/>
    </source>
</evidence>
<reference evidence="2" key="1">
    <citation type="journal article" date="2010" name="Genome Biol.">
        <title>Genome sequence of the necrotrophic plant pathogen Pythium ultimum reveals original pathogenicity mechanisms and effector repertoire.</title>
        <authorList>
            <person name="Levesque C.A."/>
            <person name="Brouwer H."/>
            <person name="Cano L."/>
            <person name="Hamilton J.P."/>
            <person name="Holt C."/>
            <person name="Huitema E."/>
            <person name="Raffaele S."/>
            <person name="Robideau G.P."/>
            <person name="Thines M."/>
            <person name="Win J."/>
            <person name="Zerillo M.M."/>
            <person name="Beakes G.W."/>
            <person name="Boore J.L."/>
            <person name="Busam D."/>
            <person name="Dumas B."/>
            <person name="Ferriera S."/>
            <person name="Fuerstenberg S.I."/>
            <person name="Gachon C.M."/>
            <person name="Gaulin E."/>
            <person name="Govers F."/>
            <person name="Grenville-Briggs L."/>
            <person name="Horner N."/>
            <person name="Hostetler J."/>
            <person name="Jiang R.H."/>
            <person name="Johnson J."/>
            <person name="Krajaejun T."/>
            <person name="Lin H."/>
            <person name="Meijer H.J."/>
            <person name="Moore B."/>
            <person name="Morris P."/>
            <person name="Phuntmart V."/>
            <person name="Puiu D."/>
            <person name="Shetty J."/>
            <person name="Stajich J.E."/>
            <person name="Tripathy S."/>
            <person name="Wawra S."/>
            <person name="van West P."/>
            <person name="Whitty B.R."/>
            <person name="Coutinho P.M."/>
            <person name="Henrissat B."/>
            <person name="Martin F."/>
            <person name="Thomas P.D."/>
            <person name="Tyler B.M."/>
            <person name="De Vries R.P."/>
            <person name="Kamoun S."/>
            <person name="Yandell M."/>
            <person name="Tisserat N."/>
            <person name="Buell C.R."/>
        </authorList>
    </citation>
    <scope>NUCLEOTIDE SEQUENCE</scope>
    <source>
        <strain evidence="2">DAOM:BR144</strain>
    </source>
</reference>
<dbReference type="VEuPathDB" id="FungiDB:PYU1_G006083"/>
<organism evidence="1 2">
    <name type="scientific">Globisporangium ultimum (strain ATCC 200006 / CBS 805.95 / DAOM BR144)</name>
    <name type="common">Pythium ultimum</name>
    <dbReference type="NCBI Taxonomy" id="431595"/>
    <lineage>
        <taxon>Eukaryota</taxon>
        <taxon>Sar</taxon>
        <taxon>Stramenopiles</taxon>
        <taxon>Oomycota</taxon>
        <taxon>Peronosporomycetes</taxon>
        <taxon>Pythiales</taxon>
        <taxon>Pythiaceae</taxon>
        <taxon>Globisporangium</taxon>
    </lineage>
</organism>
<keyword evidence="2" id="KW-1185">Reference proteome</keyword>
<protein>
    <submittedName>
        <fullName evidence="1">Uncharacterized protein</fullName>
    </submittedName>
</protein>
<dbReference type="HOGENOM" id="CLU_1986048_0_0_1"/>
<reference evidence="1" key="3">
    <citation type="submission" date="2015-02" db="UniProtKB">
        <authorList>
            <consortium name="EnsemblProtists"/>
        </authorList>
    </citation>
    <scope>IDENTIFICATION</scope>
    <source>
        <strain evidence="1">DAOM BR144</strain>
    </source>
</reference>
<dbReference type="Proteomes" id="UP000019132">
    <property type="component" value="Unassembled WGS sequence"/>
</dbReference>
<reference evidence="2" key="2">
    <citation type="submission" date="2010-04" db="EMBL/GenBank/DDBJ databases">
        <authorList>
            <person name="Buell R."/>
            <person name="Hamilton J."/>
            <person name="Hostetler J."/>
        </authorList>
    </citation>
    <scope>NUCLEOTIDE SEQUENCE [LARGE SCALE GENOMIC DNA]</scope>
    <source>
        <strain evidence="2">DAOM:BR144</strain>
    </source>
</reference>
<dbReference type="EMBL" id="GL376625">
    <property type="status" value="NOT_ANNOTATED_CDS"/>
    <property type="molecule type" value="Genomic_DNA"/>
</dbReference>
<sequence length="126" mass="14369">MFRKSKVTHLEDGNVAKAAAKLQILSIPDKVKLLVDESLEVYPPGLTQPFSKQELARLKTRFATLLPPEEHSLLSMRDFLLMPELRLYPFVPFTTDLVIKKTGPIFSPKQSLKCKQRGTPIRPLRQ</sequence>
<dbReference type="EnsemblProtists" id="PYU1_T006095">
    <property type="protein sequence ID" value="PYU1_T006095"/>
    <property type="gene ID" value="PYU1_G006083"/>
</dbReference>
<evidence type="ECO:0000313" key="2">
    <source>
        <dbReference type="Proteomes" id="UP000019132"/>
    </source>
</evidence>
<proteinExistence type="predicted"/>
<dbReference type="InParanoid" id="K3WMA3"/>
<accession>K3WMA3</accession>
<dbReference type="AlphaFoldDB" id="K3WMA3"/>